<dbReference type="Pfam" id="PF02547">
    <property type="entry name" value="Queuosine_synth"/>
    <property type="match status" value="1"/>
</dbReference>
<dbReference type="NCBIfam" id="NF001140">
    <property type="entry name" value="PRK00147.1"/>
    <property type="match status" value="1"/>
</dbReference>
<evidence type="ECO:0000256" key="3">
    <source>
        <dbReference type="ARBA" id="ARBA00022691"/>
    </source>
</evidence>
<evidence type="ECO:0000256" key="1">
    <source>
        <dbReference type="ARBA" id="ARBA00022490"/>
    </source>
</evidence>
<dbReference type="InterPro" id="IPR036100">
    <property type="entry name" value="QueA_sf"/>
</dbReference>
<dbReference type="EMBL" id="LNQE01000366">
    <property type="protein sequence ID" value="KUG27064.1"/>
    <property type="molecule type" value="Genomic_DNA"/>
</dbReference>
<gene>
    <name evidence="5" type="ORF">ASZ90_003088</name>
</gene>
<dbReference type="InterPro" id="IPR042118">
    <property type="entry name" value="QueA_dom1"/>
</dbReference>
<reference evidence="5" key="1">
    <citation type="journal article" date="2015" name="Proc. Natl. Acad. Sci. U.S.A.">
        <title>Networks of energetic and metabolic interactions define dynamics in microbial communities.</title>
        <authorList>
            <person name="Embree M."/>
            <person name="Liu J.K."/>
            <person name="Al-Bassam M.M."/>
            <person name="Zengler K."/>
        </authorList>
    </citation>
    <scope>NUCLEOTIDE SEQUENCE</scope>
</reference>
<dbReference type="GO" id="GO:0051075">
    <property type="term" value="F:S-adenosylmethionine:tRNA ribosyltransferase-isomerase activity"/>
    <property type="evidence" value="ECO:0007669"/>
    <property type="project" value="TreeGrafter"/>
</dbReference>
<keyword evidence="4" id="KW-0671">Queuosine biosynthesis</keyword>
<proteinExistence type="inferred from homology"/>
<dbReference type="AlphaFoldDB" id="A0A0W8G1L4"/>
<dbReference type="GO" id="GO:0008616">
    <property type="term" value="P:tRNA queuosine(34) biosynthetic process"/>
    <property type="evidence" value="ECO:0007669"/>
    <property type="project" value="UniProtKB-KW"/>
</dbReference>
<sequence>MKLSDFKYNMPKTAIAKYPEKKRDKAKLMVLNRKTQEIEHKAFKDIVDYMSKGDVLVVNETKVMQARLYGKKERTNAKIEVFVLRELNREENIWDVIVDPARKVRIGNRIYFNENLWCEVIDNTTSRGRTVRFNDDAGDIYKAIEKIGQTPLPPYIKRDVEPTDRESYQTIFAKEDGSVAAPTAGLHFTPELIKKIKKKGIKVVPVILHIGLGTFRPVEVEDLTKHRMDSEYFDIPDETALEINKALDGKKNIFVVGTSATRAVESSVTAEGFCKPNFGWTDKFIFPPYEFKITKKLITNFHQPESTLLMLAAAFAGYDFLMKSYKKAMKDGYRFLSYGDAMLIV</sequence>
<dbReference type="InterPro" id="IPR042119">
    <property type="entry name" value="QueA_dom2"/>
</dbReference>
<name>A0A0W8G1L4_9ZZZZ</name>
<keyword evidence="5" id="KW-0413">Isomerase</keyword>
<keyword evidence="1" id="KW-0963">Cytoplasm</keyword>
<comment type="caution">
    <text evidence="5">The sequence shown here is derived from an EMBL/GenBank/DDBJ whole genome shotgun (WGS) entry which is preliminary data.</text>
</comment>
<dbReference type="Gene3D" id="3.40.1780.10">
    <property type="entry name" value="QueA-like"/>
    <property type="match status" value="1"/>
</dbReference>
<evidence type="ECO:0000256" key="4">
    <source>
        <dbReference type="ARBA" id="ARBA00022785"/>
    </source>
</evidence>
<dbReference type="PANTHER" id="PTHR30307">
    <property type="entry name" value="S-ADENOSYLMETHIONINE:TRNA RIBOSYLTRANSFERASE-ISOMERASE"/>
    <property type="match status" value="1"/>
</dbReference>
<dbReference type="Gene3D" id="2.40.10.240">
    <property type="entry name" value="QueA-like"/>
    <property type="match status" value="1"/>
</dbReference>
<keyword evidence="3" id="KW-0949">S-adenosyl-L-methionine</keyword>
<evidence type="ECO:0000256" key="2">
    <source>
        <dbReference type="ARBA" id="ARBA00022679"/>
    </source>
</evidence>
<keyword evidence="2 5" id="KW-0808">Transferase</keyword>
<accession>A0A0W8G1L4</accession>
<dbReference type="InterPro" id="IPR003699">
    <property type="entry name" value="QueA"/>
</dbReference>
<dbReference type="FunFam" id="2.40.10.240:FF:000002">
    <property type="entry name" value="S-adenosylmethionine:tRNA ribosyltransferase-isomerase"/>
    <property type="match status" value="1"/>
</dbReference>
<organism evidence="5">
    <name type="scientific">hydrocarbon metagenome</name>
    <dbReference type="NCBI Taxonomy" id="938273"/>
    <lineage>
        <taxon>unclassified sequences</taxon>
        <taxon>metagenomes</taxon>
        <taxon>ecological metagenomes</taxon>
    </lineage>
</organism>
<evidence type="ECO:0000313" key="5">
    <source>
        <dbReference type="EMBL" id="KUG27064.1"/>
    </source>
</evidence>
<dbReference type="HAMAP" id="MF_00113">
    <property type="entry name" value="QueA"/>
    <property type="match status" value="1"/>
</dbReference>
<dbReference type="NCBIfam" id="TIGR00113">
    <property type="entry name" value="queA"/>
    <property type="match status" value="1"/>
</dbReference>
<dbReference type="PANTHER" id="PTHR30307:SF0">
    <property type="entry name" value="S-ADENOSYLMETHIONINE:TRNA RIBOSYLTRANSFERASE-ISOMERASE"/>
    <property type="match status" value="1"/>
</dbReference>
<protein>
    <submittedName>
        <fullName evidence="5">S-adenosylmethionine:trna ribosyltransferase-isomerase</fullName>
    </submittedName>
</protein>
<dbReference type="SUPFAM" id="SSF111337">
    <property type="entry name" value="QueA-like"/>
    <property type="match status" value="1"/>
</dbReference>